<accession>A0A1E4SEE5</accession>
<dbReference type="GO" id="GO:0005811">
    <property type="term" value="C:lipid droplet"/>
    <property type="evidence" value="ECO:0007669"/>
    <property type="project" value="UniProtKB-SubCell"/>
</dbReference>
<dbReference type="EMBL" id="KV453914">
    <property type="protein sequence ID" value="ODV77891.1"/>
    <property type="molecule type" value="Genomic_DNA"/>
</dbReference>
<keyword evidence="6" id="KW-1185">Reference proteome</keyword>
<organism evidence="5 6">
    <name type="scientific">Suhomyces tanzawaensis NRRL Y-17324</name>
    <dbReference type="NCBI Taxonomy" id="984487"/>
    <lineage>
        <taxon>Eukaryota</taxon>
        <taxon>Fungi</taxon>
        <taxon>Dikarya</taxon>
        <taxon>Ascomycota</taxon>
        <taxon>Saccharomycotina</taxon>
        <taxon>Pichiomycetes</taxon>
        <taxon>Debaryomycetaceae</taxon>
        <taxon>Suhomyces</taxon>
    </lineage>
</organism>
<evidence type="ECO:0008006" key="7">
    <source>
        <dbReference type="Google" id="ProtNLM"/>
    </source>
</evidence>
<dbReference type="OrthoDB" id="448051at2759"/>
<comment type="subcellular location">
    <subcellularLocation>
        <location evidence="1">Lipid droplet</location>
    </subcellularLocation>
</comment>
<dbReference type="RefSeq" id="XP_020063013.1">
    <property type="nucleotide sequence ID" value="XM_020211808.1"/>
</dbReference>
<dbReference type="PANTHER" id="PTHR13390">
    <property type="entry name" value="LIPASE"/>
    <property type="match status" value="1"/>
</dbReference>
<dbReference type="PANTHER" id="PTHR13390:SF0">
    <property type="entry name" value="LIPID DROPLET-ASSOCIATED HYDROLASE"/>
    <property type="match status" value="1"/>
</dbReference>
<keyword evidence="4" id="KW-0378">Hydrolase</keyword>
<gene>
    <name evidence="5" type="ORF">CANTADRAFT_91344</name>
</gene>
<dbReference type="Pfam" id="PF10230">
    <property type="entry name" value="LIDHydrolase"/>
    <property type="match status" value="1"/>
</dbReference>
<evidence type="ECO:0000256" key="1">
    <source>
        <dbReference type="ARBA" id="ARBA00004502"/>
    </source>
</evidence>
<protein>
    <recommendedName>
        <fullName evidence="7">Lipid droplet-associated serine hydrolase</fullName>
    </recommendedName>
</protein>
<dbReference type="Proteomes" id="UP000094285">
    <property type="component" value="Unassembled WGS sequence"/>
</dbReference>
<dbReference type="GO" id="GO:0016298">
    <property type="term" value="F:lipase activity"/>
    <property type="evidence" value="ECO:0007669"/>
    <property type="project" value="InterPro"/>
</dbReference>
<dbReference type="AlphaFoldDB" id="A0A1E4SEE5"/>
<comment type="similarity">
    <text evidence="2">Belongs to the AB hydrolase superfamily. LDAH family.</text>
</comment>
<keyword evidence="3" id="KW-0551">Lipid droplet</keyword>
<name>A0A1E4SEE5_9ASCO</name>
<dbReference type="InterPro" id="IPR029058">
    <property type="entry name" value="AB_hydrolase_fold"/>
</dbReference>
<sequence>MITTHPSQPCTSYYHKLAVESAETARLLMFIPGNPGLVEYYTTYLDLLQEQFPTLEIVCASHAGYQTTKSKDEEEVPYKYYGLKFQTQHKHEILKEHILRHHSHGKKVDLYFLSHSMGSYVLQRLIVKLNEDVELKGKFKIKLGGFICPTIIDIAQSDSGVLFTKLTRYLPIVPVLVFFSTLLQLVLSEHTIRRIIGRFVVSKPKLEDDKSLESWANSITGCYNIFRDGKIIRHAIDLAREEMTDIVRDDKFNDWYFQELPLQGTKLWSFFALKDHWVHDHSRSYLLSRYHNPEKNVVFNVDELEDGITHSFCVDQTVEFANITFHSLRRLFPDLQPGSQQGVGSLANNALGELRNRAPTHAGEEI</sequence>
<evidence type="ECO:0000313" key="5">
    <source>
        <dbReference type="EMBL" id="ODV77891.1"/>
    </source>
</evidence>
<evidence type="ECO:0000256" key="2">
    <source>
        <dbReference type="ARBA" id="ARBA00008300"/>
    </source>
</evidence>
<reference evidence="6" key="1">
    <citation type="submission" date="2016-05" db="EMBL/GenBank/DDBJ databases">
        <title>Comparative genomics of biotechnologically important yeasts.</title>
        <authorList>
            <consortium name="DOE Joint Genome Institute"/>
            <person name="Riley R."/>
            <person name="Haridas S."/>
            <person name="Wolfe K.H."/>
            <person name="Lopes M.R."/>
            <person name="Hittinger C.T."/>
            <person name="Goker M."/>
            <person name="Salamov A."/>
            <person name="Wisecaver J."/>
            <person name="Long T.M."/>
            <person name="Aerts A.L."/>
            <person name="Barry K."/>
            <person name="Choi C."/>
            <person name="Clum A."/>
            <person name="Coughlan A.Y."/>
            <person name="Deshpande S."/>
            <person name="Douglass A.P."/>
            <person name="Hanson S.J."/>
            <person name="Klenk H.-P."/>
            <person name="Labutti K."/>
            <person name="Lapidus A."/>
            <person name="Lindquist E."/>
            <person name="Lipzen A."/>
            <person name="Meier-Kolthoff J.P."/>
            <person name="Ohm R.A."/>
            <person name="Otillar R.P."/>
            <person name="Pangilinan J."/>
            <person name="Peng Y."/>
            <person name="Rokas A."/>
            <person name="Rosa C.A."/>
            <person name="Scheuner C."/>
            <person name="Sibirny A.A."/>
            <person name="Slot J.C."/>
            <person name="Stielow J.B."/>
            <person name="Sun H."/>
            <person name="Kurtzman C.P."/>
            <person name="Blackwell M."/>
            <person name="Grigoriev I.V."/>
            <person name="Jeffries T.W."/>
        </authorList>
    </citation>
    <scope>NUCLEOTIDE SEQUENCE [LARGE SCALE GENOMIC DNA]</scope>
    <source>
        <strain evidence="6">NRRL Y-17324</strain>
    </source>
</reference>
<evidence type="ECO:0000256" key="3">
    <source>
        <dbReference type="ARBA" id="ARBA00022677"/>
    </source>
</evidence>
<evidence type="ECO:0000256" key="4">
    <source>
        <dbReference type="ARBA" id="ARBA00022801"/>
    </source>
</evidence>
<dbReference type="InterPro" id="IPR019363">
    <property type="entry name" value="LDAH"/>
</dbReference>
<dbReference type="SUPFAM" id="SSF53474">
    <property type="entry name" value="alpha/beta-Hydrolases"/>
    <property type="match status" value="1"/>
</dbReference>
<dbReference type="GO" id="GO:0019915">
    <property type="term" value="P:lipid storage"/>
    <property type="evidence" value="ECO:0007669"/>
    <property type="project" value="InterPro"/>
</dbReference>
<evidence type="ECO:0000313" key="6">
    <source>
        <dbReference type="Proteomes" id="UP000094285"/>
    </source>
</evidence>
<dbReference type="GeneID" id="30985944"/>
<proteinExistence type="inferred from homology"/>